<dbReference type="Proteomes" id="UP001056588">
    <property type="component" value="Chromosome"/>
</dbReference>
<evidence type="ECO:0000313" key="2">
    <source>
        <dbReference type="EMBL" id="UQW81513.1"/>
    </source>
</evidence>
<sequence length="154" mass="18052">MNQGRYTVLPTEPVTVFLIGLRINKWYKIHKWLPVLLAMPPMLSELSKDKSLGCLSFEMLFKYRGVMIVQYWTSNEKLLSYSRMPIHLKAWRKFSKKLKNNDGVGFYHESYHVDTHQYENIYINMPDFGLGKALGNQPVSKATNTAKQRLKRHT</sequence>
<dbReference type="InterPro" id="IPR025444">
    <property type="entry name" value="Monooxy_af470"/>
</dbReference>
<proteinExistence type="predicted"/>
<dbReference type="EMBL" id="MRZN01000026">
    <property type="protein sequence ID" value="PHK48712.1"/>
    <property type="molecule type" value="Genomic_DNA"/>
</dbReference>
<dbReference type="EMBL" id="CP093217">
    <property type="protein sequence ID" value="UQW81513.1"/>
    <property type="molecule type" value="Genomic_DNA"/>
</dbReference>
<keyword evidence="4" id="KW-1185">Reference proteome</keyword>
<reference evidence="2" key="4">
    <citation type="submission" date="2022-03" db="EMBL/GenBank/DDBJ databases">
        <title>Complete Genome Sequence of Staphylococcus edaphicus strain CCM 8731.</title>
        <authorList>
            <person name="Rimmer C.O."/>
            <person name="Thomas J.C."/>
        </authorList>
    </citation>
    <scope>NUCLEOTIDE SEQUENCE</scope>
    <source>
        <strain evidence="2">CCM 8731</strain>
    </source>
</reference>
<name>A0A2C6U4A7_9STAP</name>
<dbReference type="Proteomes" id="UP000223828">
    <property type="component" value="Unassembled WGS sequence"/>
</dbReference>
<protein>
    <submittedName>
        <fullName evidence="2">DUF4188 domain-containing protein</fullName>
    </submittedName>
    <submittedName>
        <fullName evidence="1">Transcriptional regulator</fullName>
    </submittedName>
</protein>
<reference evidence="1" key="1">
    <citation type="journal article" date="2017" name="Appl. Environ. Microbiol.">
        <title>Staphylococcus edaphicus sp. nov., isolated in Antarctica, harbours mecC gene and genomic islands with suspected role in adaptation to extreme environment.</title>
        <authorList>
            <person name="Pantucek R."/>
            <person name="Sedlacek I."/>
            <person name="Indrakova A."/>
            <person name="Vrbovska V."/>
            <person name="Maslanova I."/>
            <person name="Kovarovic V."/>
            <person name="Svec P."/>
            <person name="Kralova S."/>
            <person name="Kristofova L."/>
            <person name="Keklakova J."/>
            <person name="Petras P."/>
            <person name="Doskar J."/>
        </authorList>
    </citation>
    <scope>NUCLEOTIDE SEQUENCE</scope>
    <source>
        <strain evidence="1">CCM 8730</strain>
    </source>
</reference>
<evidence type="ECO:0000313" key="3">
    <source>
        <dbReference type="Proteomes" id="UP000223828"/>
    </source>
</evidence>
<evidence type="ECO:0000313" key="4">
    <source>
        <dbReference type="Proteomes" id="UP001056588"/>
    </source>
</evidence>
<organism evidence="1 3">
    <name type="scientific">Staphylococcus edaphicus</name>
    <dbReference type="NCBI Taxonomy" id="1955013"/>
    <lineage>
        <taxon>Bacteria</taxon>
        <taxon>Bacillati</taxon>
        <taxon>Bacillota</taxon>
        <taxon>Bacilli</taxon>
        <taxon>Bacillales</taxon>
        <taxon>Staphylococcaceae</taxon>
        <taxon>Staphylococcus</taxon>
    </lineage>
</organism>
<dbReference type="AlphaFoldDB" id="A0A2C6U4A7"/>
<gene>
    <name evidence="1" type="ORF">BTJ66_12145</name>
    <name evidence="2" type="ORF">MNY58_13325</name>
</gene>
<reference evidence="3" key="2">
    <citation type="submission" date="2017-10" db="EMBL/GenBank/DDBJ databases">
        <title>Staphylococcus edaphicus sp. nov., isolated in Antarctica, harbouring mecC gene and genomic islands essential in adaptation to extreme environment.</title>
        <authorList>
            <person name="Pantucek R."/>
            <person name="Sedlacek I."/>
            <person name="Indrakova A."/>
            <person name="Vrbovska V."/>
            <person name="Maslanova I."/>
            <person name="Kovarovic V."/>
            <person name="Svec P."/>
            <person name="Kralova S."/>
            <person name="Kristofova L."/>
            <person name="Keklakova J."/>
            <person name="Petras P."/>
            <person name="Doskar J."/>
        </authorList>
    </citation>
    <scope>NUCLEOTIDE SEQUENCE [LARGE SCALE GENOMIC DNA]</scope>
    <source>
        <strain evidence="3">CCM 5085</strain>
    </source>
</reference>
<evidence type="ECO:0000313" key="1">
    <source>
        <dbReference type="EMBL" id="PHK48712.1"/>
    </source>
</evidence>
<dbReference type="Pfam" id="PF13826">
    <property type="entry name" value="Monooxy_af470-like"/>
    <property type="match status" value="1"/>
</dbReference>
<accession>A0A2C6U4A7</accession>
<reference evidence="1" key="3">
    <citation type="submission" date="2017-10" db="EMBL/GenBank/DDBJ databases">
        <authorList>
            <person name="Vrbovska V."/>
            <person name="Kovarovic V."/>
            <person name="Indrakova A."/>
        </authorList>
    </citation>
    <scope>NUCLEOTIDE SEQUENCE</scope>
    <source>
        <strain evidence="1">CCM 8730</strain>
    </source>
</reference>
<dbReference type="RefSeq" id="WP_099091206.1">
    <property type="nucleotide sequence ID" value="NZ_CP093217.1"/>
</dbReference>
<dbReference type="OrthoDB" id="7566033at2"/>